<evidence type="ECO:0000313" key="3">
    <source>
        <dbReference type="EMBL" id="CAD7621313.1"/>
    </source>
</evidence>
<dbReference type="EMBL" id="OC855139">
    <property type="protein sequence ID" value="CAD7621313.1"/>
    <property type="molecule type" value="Genomic_DNA"/>
</dbReference>
<name>A0A7R9KE93_9ACAR</name>
<dbReference type="Proteomes" id="UP000759131">
    <property type="component" value="Unassembled WGS sequence"/>
</dbReference>
<dbReference type="InterPro" id="IPR058519">
    <property type="entry name" value="DUF8206"/>
</dbReference>
<reference evidence="3" key="1">
    <citation type="submission" date="2020-11" db="EMBL/GenBank/DDBJ databases">
        <authorList>
            <person name="Tran Van P."/>
        </authorList>
    </citation>
    <scope>NUCLEOTIDE SEQUENCE</scope>
</reference>
<protein>
    <recommendedName>
        <fullName evidence="2">DUF8206 domain-containing protein</fullName>
    </recommendedName>
</protein>
<evidence type="ECO:0000259" key="2">
    <source>
        <dbReference type="Pfam" id="PF26633"/>
    </source>
</evidence>
<sequence>MFNAANNILFLFTNSRSTHYMPGESSATLMSILKQIRERPPNVKIPYNLNTTYCFDSESFRYLVASSPPNNIQFDPKHKDSYAESWEISMKECQRLFEYIIQLTPHKVMDTLSLNNAKHIIQLLTKPLADITKNIADNVKQCKEHSVEINEFSGTIEELSHKLYIPSVEIITVPLDRPKTVCSDGECCEEEIINGVTDITYTRECHSPCYLNNSSKIGSTELLKCKAFNQNSNNDLAPGESKQSWLRRTFSEQKPSEQCLICGHSYKKHLTLVYETKMHINDVTDQMVHNEVKSVQMAADLKERQLRSLDKRVAELNAESETIVQSMSMFACFLANNALTPINDAFEQYVRHLIDNERKGFTTSDADSRVTIERLEQMIEQYKDEKALIKSKMNEPNVGSPGLITLAEINACVDRLRMLKHKGGEISRMLDKQSRAKVNRECRCRGTSIKYTGTKTAPVLVAALTI</sequence>
<organism evidence="3">
    <name type="scientific">Medioppia subpectinata</name>
    <dbReference type="NCBI Taxonomy" id="1979941"/>
    <lineage>
        <taxon>Eukaryota</taxon>
        <taxon>Metazoa</taxon>
        <taxon>Ecdysozoa</taxon>
        <taxon>Arthropoda</taxon>
        <taxon>Chelicerata</taxon>
        <taxon>Arachnida</taxon>
        <taxon>Acari</taxon>
        <taxon>Acariformes</taxon>
        <taxon>Sarcoptiformes</taxon>
        <taxon>Oribatida</taxon>
        <taxon>Brachypylina</taxon>
        <taxon>Oppioidea</taxon>
        <taxon>Oppiidae</taxon>
        <taxon>Medioppia</taxon>
    </lineage>
</organism>
<proteinExistence type="predicted"/>
<keyword evidence="4" id="KW-1185">Reference proteome</keyword>
<evidence type="ECO:0000256" key="1">
    <source>
        <dbReference type="SAM" id="Coils"/>
    </source>
</evidence>
<feature type="domain" description="DUF8206" evidence="2">
    <location>
        <begin position="175"/>
        <end position="233"/>
    </location>
</feature>
<dbReference type="AlphaFoldDB" id="A0A7R9KE93"/>
<accession>A0A7R9KE93</accession>
<gene>
    <name evidence="3" type="ORF">OSB1V03_LOCUS1785</name>
</gene>
<dbReference type="PANTHER" id="PTHR32046:SF11">
    <property type="entry name" value="IMMUNE-ASSOCIATED NUCLEOTIDE-BINDING PROTEIN 10-LIKE"/>
    <property type="match status" value="1"/>
</dbReference>
<evidence type="ECO:0000313" key="4">
    <source>
        <dbReference type="Proteomes" id="UP000759131"/>
    </source>
</evidence>
<dbReference type="EMBL" id="CAJPIZ010000564">
    <property type="protein sequence ID" value="CAG2101743.1"/>
    <property type="molecule type" value="Genomic_DNA"/>
</dbReference>
<keyword evidence="1" id="KW-0175">Coiled coil</keyword>
<dbReference type="OrthoDB" id="2386367at2759"/>
<dbReference type="Pfam" id="PF26633">
    <property type="entry name" value="DUF8206"/>
    <property type="match status" value="1"/>
</dbReference>
<dbReference type="PANTHER" id="PTHR32046">
    <property type="entry name" value="G DOMAIN-CONTAINING PROTEIN"/>
    <property type="match status" value="1"/>
</dbReference>
<feature type="coiled-coil region" evidence="1">
    <location>
        <begin position="365"/>
        <end position="395"/>
    </location>
</feature>